<evidence type="ECO:0000259" key="5">
    <source>
        <dbReference type="PROSITE" id="PS50102"/>
    </source>
</evidence>
<dbReference type="Pfam" id="PF00076">
    <property type="entry name" value="RRM_1"/>
    <property type="match status" value="1"/>
</dbReference>
<dbReference type="AlphaFoldDB" id="A0AA38H4K0"/>
<dbReference type="EMBL" id="JAKWFO010000008">
    <property type="protein sequence ID" value="KAI9634041.1"/>
    <property type="molecule type" value="Genomic_DNA"/>
</dbReference>
<evidence type="ECO:0000256" key="2">
    <source>
        <dbReference type="ARBA" id="ARBA00030780"/>
    </source>
</evidence>
<dbReference type="RefSeq" id="XP_052943818.1">
    <property type="nucleotide sequence ID" value="XM_053085895.1"/>
</dbReference>
<evidence type="ECO:0000256" key="3">
    <source>
        <dbReference type="PROSITE-ProRule" id="PRU00176"/>
    </source>
</evidence>
<protein>
    <recommendedName>
        <fullName evidence="1">Probable RNA-binding protein 18</fullName>
    </recommendedName>
    <alternativeName>
        <fullName evidence="2">RNA-binding motif protein 18</fullName>
    </alternativeName>
</protein>
<feature type="compositionally biased region" description="Low complexity" evidence="4">
    <location>
        <begin position="172"/>
        <end position="183"/>
    </location>
</feature>
<evidence type="ECO:0000256" key="4">
    <source>
        <dbReference type="SAM" id="MobiDB-lite"/>
    </source>
</evidence>
<dbReference type="PANTHER" id="PTHR48034">
    <property type="entry name" value="TRANSFORMER-2 SEX-DETERMINING PROTEIN-RELATED"/>
    <property type="match status" value="1"/>
</dbReference>
<evidence type="ECO:0000256" key="1">
    <source>
        <dbReference type="ARBA" id="ARBA00021141"/>
    </source>
</evidence>
<name>A0AA38H4K0_9TREE</name>
<dbReference type="InterPro" id="IPR039157">
    <property type="entry name" value="RBM18_RRM"/>
</dbReference>
<dbReference type="InterPro" id="IPR012677">
    <property type="entry name" value="Nucleotide-bd_a/b_plait_sf"/>
</dbReference>
<feature type="domain" description="RRM" evidence="5">
    <location>
        <begin position="24"/>
        <end position="105"/>
    </location>
</feature>
<gene>
    <name evidence="6" type="ORF">MKK02DRAFT_18115</name>
</gene>
<dbReference type="InterPro" id="IPR050441">
    <property type="entry name" value="RBM"/>
</dbReference>
<feature type="compositionally biased region" description="Basic and acidic residues" evidence="4">
    <location>
        <begin position="209"/>
        <end position="222"/>
    </location>
</feature>
<dbReference type="PROSITE" id="PS50102">
    <property type="entry name" value="RRM"/>
    <property type="match status" value="1"/>
</dbReference>
<proteinExistence type="predicted"/>
<dbReference type="GO" id="GO:0003723">
    <property type="term" value="F:RNA binding"/>
    <property type="evidence" value="ECO:0007669"/>
    <property type="project" value="UniProtKB-UniRule"/>
</dbReference>
<organism evidence="6 7">
    <name type="scientific">Dioszegia hungarica</name>
    <dbReference type="NCBI Taxonomy" id="4972"/>
    <lineage>
        <taxon>Eukaryota</taxon>
        <taxon>Fungi</taxon>
        <taxon>Dikarya</taxon>
        <taxon>Basidiomycota</taxon>
        <taxon>Agaricomycotina</taxon>
        <taxon>Tremellomycetes</taxon>
        <taxon>Tremellales</taxon>
        <taxon>Bulleribasidiaceae</taxon>
        <taxon>Dioszegia</taxon>
    </lineage>
</organism>
<dbReference type="InterPro" id="IPR035979">
    <property type="entry name" value="RBD_domain_sf"/>
</dbReference>
<feature type="region of interest" description="Disordered" evidence="4">
    <location>
        <begin position="153"/>
        <end position="192"/>
    </location>
</feature>
<feature type="region of interest" description="Disordered" evidence="4">
    <location>
        <begin position="209"/>
        <end position="301"/>
    </location>
</feature>
<dbReference type="CDD" id="cd12355">
    <property type="entry name" value="RRM_RBM18"/>
    <property type="match status" value="1"/>
</dbReference>
<sequence>MSTSARPVAGLSSSAAASSQAKPDRLYIGNLSSTVDEYTLIQLLQRYGSITNLDYMFHKSGALKGKPRGYAFVQFSSKDDALKAMVKLHDRLLRGRKLVVTYASSAPLTDLPLASKGRRSEPAKTTTLSLLKSQKKPHSAAAQIAAMEAKLASMQSRKPADEDYVPGQSFRVSPAVGSPGPSSQRVHEDDEMDLEEELGLDAGRRAAEDLEREMVAELEGKGKGKGRGRASPDRSRGPSKLAPPTTTPAEPTSSSAAPADHGSGKSPHLPAHRGPTQNLSPSRPAAPPKGLANLPKKPSFL</sequence>
<evidence type="ECO:0000313" key="7">
    <source>
        <dbReference type="Proteomes" id="UP001164286"/>
    </source>
</evidence>
<dbReference type="GeneID" id="77725096"/>
<dbReference type="SUPFAM" id="SSF54928">
    <property type="entry name" value="RNA-binding domain, RBD"/>
    <property type="match status" value="1"/>
</dbReference>
<dbReference type="InterPro" id="IPR000504">
    <property type="entry name" value="RRM_dom"/>
</dbReference>
<reference evidence="6" key="1">
    <citation type="journal article" date="2022" name="G3 (Bethesda)">
        <title>High quality genome of the basidiomycete yeast Dioszegia hungarica PDD-24b-2 isolated from cloud water.</title>
        <authorList>
            <person name="Jarrige D."/>
            <person name="Haridas S."/>
            <person name="Bleykasten-Grosshans C."/>
            <person name="Joly M."/>
            <person name="Nadalig T."/>
            <person name="Sancelme M."/>
            <person name="Vuilleumier S."/>
            <person name="Grigoriev I.V."/>
            <person name="Amato P."/>
            <person name="Bringel F."/>
        </authorList>
    </citation>
    <scope>NUCLEOTIDE SEQUENCE</scope>
    <source>
        <strain evidence="6">PDD-24b-2</strain>
    </source>
</reference>
<evidence type="ECO:0000313" key="6">
    <source>
        <dbReference type="EMBL" id="KAI9634041.1"/>
    </source>
</evidence>
<keyword evidence="3" id="KW-0694">RNA-binding</keyword>
<dbReference type="SMART" id="SM00361">
    <property type="entry name" value="RRM_1"/>
    <property type="match status" value="1"/>
</dbReference>
<keyword evidence="7" id="KW-1185">Reference proteome</keyword>
<feature type="compositionally biased region" description="Low complexity" evidence="4">
    <location>
        <begin position="242"/>
        <end position="259"/>
    </location>
</feature>
<comment type="caution">
    <text evidence="6">The sequence shown here is derived from an EMBL/GenBank/DDBJ whole genome shotgun (WGS) entry which is preliminary data.</text>
</comment>
<dbReference type="SMART" id="SM00360">
    <property type="entry name" value="RRM"/>
    <property type="match status" value="1"/>
</dbReference>
<dbReference type="InterPro" id="IPR003954">
    <property type="entry name" value="RRM_euk-type"/>
</dbReference>
<dbReference type="Proteomes" id="UP001164286">
    <property type="component" value="Unassembled WGS sequence"/>
</dbReference>
<dbReference type="Gene3D" id="3.30.70.330">
    <property type="match status" value="1"/>
</dbReference>
<accession>A0AA38H4K0</accession>